<evidence type="ECO:0000256" key="1">
    <source>
        <dbReference type="ARBA" id="ARBA00004651"/>
    </source>
</evidence>
<evidence type="ECO:0000256" key="2">
    <source>
        <dbReference type="ARBA" id="ARBA00010792"/>
    </source>
</evidence>
<keyword evidence="4 7" id="KW-0812">Transmembrane</keyword>
<feature type="transmembrane region" description="Helical" evidence="7">
    <location>
        <begin position="58"/>
        <end position="80"/>
    </location>
</feature>
<dbReference type="PANTHER" id="PTHR30353:SF0">
    <property type="entry name" value="TRANSMEMBRANE PROTEIN"/>
    <property type="match status" value="1"/>
</dbReference>
<evidence type="ECO:0000313" key="10">
    <source>
        <dbReference type="EMBL" id="EID54013.1"/>
    </source>
</evidence>
<dbReference type="PANTHER" id="PTHR30353">
    <property type="entry name" value="INNER MEMBRANE PROTEIN DEDA-RELATED"/>
    <property type="match status" value="1"/>
</dbReference>
<feature type="domain" description="VTT" evidence="9">
    <location>
        <begin position="39"/>
        <end position="163"/>
    </location>
</feature>
<protein>
    <submittedName>
        <fullName evidence="10">Putative membrane-associated protein</fullName>
    </submittedName>
</protein>
<gene>
    <name evidence="10" type="ORF">SacxiDRAFT_1771</name>
</gene>
<proteinExistence type="inferred from homology"/>
<feature type="region of interest" description="Disordered" evidence="8">
    <location>
        <begin position="205"/>
        <end position="276"/>
    </location>
</feature>
<dbReference type="STRING" id="882086.SacxiDRAFT_1771"/>
<organism evidence="10 11">
    <name type="scientific">Saccharomonospora xinjiangensis XJ-54</name>
    <dbReference type="NCBI Taxonomy" id="882086"/>
    <lineage>
        <taxon>Bacteria</taxon>
        <taxon>Bacillati</taxon>
        <taxon>Actinomycetota</taxon>
        <taxon>Actinomycetes</taxon>
        <taxon>Pseudonocardiales</taxon>
        <taxon>Pseudonocardiaceae</taxon>
        <taxon>Saccharomonospora</taxon>
    </lineage>
</organism>
<dbReference type="EMBL" id="JH636049">
    <property type="protein sequence ID" value="EID54013.1"/>
    <property type="molecule type" value="Genomic_DNA"/>
</dbReference>
<dbReference type="HOGENOM" id="CLU_044208_2_2_11"/>
<keyword evidence="11" id="KW-1185">Reference proteome</keyword>
<evidence type="ECO:0000313" key="11">
    <source>
        <dbReference type="Proteomes" id="UP000004691"/>
    </source>
</evidence>
<dbReference type="eggNOG" id="COG0586">
    <property type="taxonomic scope" value="Bacteria"/>
</dbReference>
<name>I0V1L0_9PSEU</name>
<feature type="transmembrane region" description="Helical" evidence="7">
    <location>
        <begin position="143"/>
        <end position="167"/>
    </location>
</feature>
<dbReference type="Proteomes" id="UP000004691">
    <property type="component" value="Unassembled WGS sequence"/>
</dbReference>
<evidence type="ECO:0000256" key="5">
    <source>
        <dbReference type="ARBA" id="ARBA00022989"/>
    </source>
</evidence>
<dbReference type="InterPro" id="IPR032816">
    <property type="entry name" value="VTT_dom"/>
</dbReference>
<comment type="similarity">
    <text evidence="2 7">Belongs to the DedA family.</text>
</comment>
<feature type="transmembrane region" description="Helical" evidence="7">
    <location>
        <begin position="173"/>
        <end position="193"/>
    </location>
</feature>
<sequence length="276" mass="27897">MFEWLDSLMTNLAGLTGSPWLWVVVFAVAALDALAPFMPSEGTVMAVAVLLGPDPAALALLAVVAAGGALAGDVAGHGIGRLAGPRTLQRVLGRDKGRRRYEWAKAAIHRHATAVVIAARYVPGGRVAAGLATGSVGFPLRRFVALDAVGAAVWACYAVVVGSVAGAAFSAPAVAMLVAIGTGFVAVGVAEVVRRVLSARDVSHVTNHRPTGLGPTMTSDNGNPCRNASTSSPSVAPTARASSPGSRPSSPRSEGGSSRPPTTPTPTRAGSSPGRR</sequence>
<evidence type="ECO:0000256" key="8">
    <source>
        <dbReference type="SAM" id="MobiDB-lite"/>
    </source>
</evidence>
<comment type="subcellular location">
    <subcellularLocation>
        <location evidence="1 7">Cell membrane</location>
        <topology evidence="1 7">Multi-pass membrane protein</topology>
    </subcellularLocation>
</comment>
<keyword evidence="5 7" id="KW-1133">Transmembrane helix</keyword>
<keyword evidence="3 7" id="KW-1003">Cell membrane</keyword>
<feature type="compositionally biased region" description="Low complexity" evidence="8">
    <location>
        <begin position="228"/>
        <end position="276"/>
    </location>
</feature>
<accession>I0V1L0</accession>
<evidence type="ECO:0000256" key="7">
    <source>
        <dbReference type="RuleBase" id="RU367016"/>
    </source>
</evidence>
<dbReference type="GO" id="GO:0005886">
    <property type="term" value="C:plasma membrane"/>
    <property type="evidence" value="ECO:0007669"/>
    <property type="project" value="UniProtKB-SubCell"/>
</dbReference>
<dbReference type="RefSeq" id="WP_006238162.1">
    <property type="nucleotide sequence ID" value="NZ_JH636049.1"/>
</dbReference>
<feature type="compositionally biased region" description="Polar residues" evidence="8">
    <location>
        <begin position="216"/>
        <end position="227"/>
    </location>
</feature>
<dbReference type="Pfam" id="PF09335">
    <property type="entry name" value="VTT_dom"/>
    <property type="match status" value="1"/>
</dbReference>
<dbReference type="AlphaFoldDB" id="I0V1L0"/>
<keyword evidence="6 7" id="KW-0472">Membrane</keyword>
<evidence type="ECO:0000256" key="4">
    <source>
        <dbReference type="ARBA" id="ARBA00022692"/>
    </source>
</evidence>
<evidence type="ECO:0000259" key="9">
    <source>
        <dbReference type="Pfam" id="PF09335"/>
    </source>
</evidence>
<dbReference type="InterPro" id="IPR032818">
    <property type="entry name" value="DedA-like"/>
</dbReference>
<feature type="transmembrane region" description="Helical" evidence="7">
    <location>
        <begin position="20"/>
        <end position="38"/>
    </location>
</feature>
<reference evidence="10 11" key="1">
    <citation type="submission" date="2012-01" db="EMBL/GenBank/DDBJ databases">
        <title>Improved High-Quality Draft sequence of Saccharomonospora xinjiangensis XJ-54.</title>
        <authorList>
            <consortium name="US DOE Joint Genome Institute"/>
            <person name="Lucas S."/>
            <person name="Han J."/>
            <person name="Lapidus A."/>
            <person name="Cheng J.-F."/>
            <person name="Goodwin L."/>
            <person name="Pitluck S."/>
            <person name="Peters L."/>
            <person name="Mikhailova N."/>
            <person name="Teshima H."/>
            <person name="Detter J.C."/>
            <person name="Han C."/>
            <person name="Tapia R."/>
            <person name="Land M."/>
            <person name="Hauser L."/>
            <person name="Kyrpides N."/>
            <person name="Ivanova N."/>
            <person name="Pagani I."/>
            <person name="Brambilla E.-M."/>
            <person name="Klenk H.-P."/>
            <person name="Woyke T."/>
        </authorList>
    </citation>
    <scope>NUCLEOTIDE SEQUENCE [LARGE SCALE GENOMIC DNA]</scope>
    <source>
        <strain evidence="10 11">XJ-54</strain>
    </source>
</reference>
<evidence type="ECO:0000256" key="3">
    <source>
        <dbReference type="ARBA" id="ARBA00022475"/>
    </source>
</evidence>
<evidence type="ECO:0000256" key="6">
    <source>
        <dbReference type="ARBA" id="ARBA00023136"/>
    </source>
</evidence>